<name>A0A495J539_9SPHI</name>
<organism evidence="2 3">
    <name type="scientific">Mucilaginibacter gracilis</name>
    <dbReference type="NCBI Taxonomy" id="423350"/>
    <lineage>
        <taxon>Bacteria</taxon>
        <taxon>Pseudomonadati</taxon>
        <taxon>Bacteroidota</taxon>
        <taxon>Sphingobacteriia</taxon>
        <taxon>Sphingobacteriales</taxon>
        <taxon>Sphingobacteriaceae</taxon>
        <taxon>Mucilaginibacter</taxon>
    </lineage>
</organism>
<reference evidence="2 3" key="1">
    <citation type="submission" date="2018-10" db="EMBL/GenBank/DDBJ databases">
        <title>Genomic Encyclopedia of Archaeal and Bacterial Type Strains, Phase II (KMG-II): from individual species to whole genera.</title>
        <authorList>
            <person name="Goeker M."/>
        </authorList>
    </citation>
    <scope>NUCLEOTIDE SEQUENCE [LARGE SCALE GENOMIC DNA]</scope>
    <source>
        <strain evidence="2 3">DSM 18602</strain>
    </source>
</reference>
<proteinExistence type="predicted"/>
<dbReference type="GO" id="GO:0006313">
    <property type="term" value="P:DNA transposition"/>
    <property type="evidence" value="ECO:0007669"/>
    <property type="project" value="InterPro"/>
</dbReference>
<feature type="domain" description="Transposase IS4-like" evidence="1">
    <location>
        <begin position="97"/>
        <end position="260"/>
    </location>
</feature>
<dbReference type="EMBL" id="RBKU01000001">
    <property type="protein sequence ID" value="RKR83099.1"/>
    <property type="molecule type" value="Genomic_DNA"/>
</dbReference>
<gene>
    <name evidence="2" type="ORF">BDD43_3300</name>
</gene>
<dbReference type="NCBIfam" id="NF033520">
    <property type="entry name" value="transpos_IS982"/>
    <property type="match status" value="1"/>
</dbReference>
<evidence type="ECO:0000313" key="3">
    <source>
        <dbReference type="Proteomes" id="UP000268007"/>
    </source>
</evidence>
<dbReference type="Proteomes" id="UP000268007">
    <property type="component" value="Unassembled WGS sequence"/>
</dbReference>
<evidence type="ECO:0000313" key="2">
    <source>
        <dbReference type="EMBL" id="RKR83099.1"/>
    </source>
</evidence>
<protein>
    <submittedName>
        <fullName evidence="2">DDE family transposase</fullName>
    </submittedName>
</protein>
<sequence>MHVLKDVLGHELPSTGNIRRPGPVPKFTDLDLVVLSLTAECMGIDSENLLFNQLNSTYKKDFPFLISRRQYNDRRKSLFWLIEVIRVKLSDKLNEMAEVFCVDSMPLEICKLARAERNTMVKTLEYYSPDKGYCASKKDYYFGYKIHATCSVSGVIKLFDLTKASVHDVHFLNDIRHVFKNSLITGDRGYIGHKDYLWNESRICLETPYRGNQKGKPRIMHELRRIRKRIETVFSQLVDQFMIQRNYAKSFWGYRVRILSKVSGLTILQYINKLNNKPIGRVKYSLL</sequence>
<dbReference type="Pfam" id="PF01609">
    <property type="entry name" value="DDE_Tnp_1"/>
    <property type="match status" value="1"/>
</dbReference>
<dbReference type="InterPro" id="IPR002559">
    <property type="entry name" value="Transposase_11"/>
</dbReference>
<keyword evidence="3" id="KW-1185">Reference proteome</keyword>
<dbReference type="AlphaFoldDB" id="A0A495J539"/>
<evidence type="ECO:0000259" key="1">
    <source>
        <dbReference type="Pfam" id="PF01609"/>
    </source>
</evidence>
<comment type="caution">
    <text evidence="2">The sequence shown here is derived from an EMBL/GenBank/DDBJ whole genome shotgun (WGS) entry which is preliminary data.</text>
</comment>
<accession>A0A495J539</accession>
<dbReference type="RefSeq" id="WP_162847089.1">
    <property type="nucleotide sequence ID" value="NZ_RBKU01000001.1"/>
</dbReference>
<dbReference type="GO" id="GO:0003677">
    <property type="term" value="F:DNA binding"/>
    <property type="evidence" value="ECO:0007669"/>
    <property type="project" value="InterPro"/>
</dbReference>
<dbReference type="GO" id="GO:0004803">
    <property type="term" value="F:transposase activity"/>
    <property type="evidence" value="ECO:0007669"/>
    <property type="project" value="InterPro"/>
</dbReference>